<keyword evidence="6" id="KW-0540">Nuclease</keyword>
<name>A0ABQ0L206_MYCCL</name>
<dbReference type="SUPFAM" id="SSF53098">
    <property type="entry name" value="Ribonuclease H-like"/>
    <property type="match status" value="1"/>
</dbReference>
<dbReference type="Pfam" id="PF07727">
    <property type="entry name" value="RVT_2"/>
    <property type="match status" value="1"/>
</dbReference>
<feature type="compositionally biased region" description="Polar residues" evidence="24">
    <location>
        <begin position="751"/>
        <end position="768"/>
    </location>
</feature>
<dbReference type="Pfam" id="PF25597">
    <property type="entry name" value="SH3_retrovirus"/>
    <property type="match status" value="1"/>
</dbReference>
<feature type="compositionally biased region" description="Low complexity" evidence="24">
    <location>
        <begin position="808"/>
        <end position="821"/>
    </location>
</feature>
<dbReference type="InterPro" id="IPR057670">
    <property type="entry name" value="SH3_retrovirus"/>
</dbReference>
<keyword evidence="8" id="KW-0547">Nucleotide-binding</keyword>
<dbReference type="InterPro" id="IPR001584">
    <property type="entry name" value="Integrase_cat-core"/>
</dbReference>
<keyword evidence="14" id="KW-0694">RNA-binding</keyword>
<evidence type="ECO:0000256" key="4">
    <source>
        <dbReference type="ARBA" id="ARBA00022670"/>
    </source>
</evidence>
<dbReference type="InterPro" id="IPR036397">
    <property type="entry name" value="RNaseH_sf"/>
</dbReference>
<evidence type="ECO:0000256" key="22">
    <source>
        <dbReference type="ARBA" id="ARBA00049244"/>
    </source>
</evidence>
<evidence type="ECO:0000256" key="17">
    <source>
        <dbReference type="ARBA" id="ARBA00022932"/>
    </source>
</evidence>
<keyword evidence="28" id="KW-1185">Reference proteome</keyword>
<gene>
    <name evidence="27" type="ORF">MCHLO_02789</name>
</gene>
<feature type="compositionally biased region" description="Pro residues" evidence="24">
    <location>
        <begin position="782"/>
        <end position="791"/>
    </location>
</feature>
<keyword evidence="23" id="KW-0863">Zinc-finger</keyword>
<evidence type="ECO:0000256" key="19">
    <source>
        <dbReference type="ARBA" id="ARBA00023172"/>
    </source>
</evidence>
<keyword evidence="23" id="KW-0862">Zinc</keyword>
<keyword evidence="18" id="KW-0917">Virion maturation</keyword>
<evidence type="ECO:0000256" key="12">
    <source>
        <dbReference type="ARBA" id="ARBA00022840"/>
    </source>
</evidence>
<dbReference type="Proteomes" id="UP000815677">
    <property type="component" value="Unassembled WGS sequence"/>
</dbReference>
<keyword evidence="17" id="KW-0808">Transferase</keyword>
<comment type="catalytic activity">
    <reaction evidence="21">
        <text>DNA(n) + a 2'-deoxyribonucleoside 5'-triphosphate = DNA(n+1) + diphosphate</text>
        <dbReference type="Rhea" id="RHEA:22508"/>
        <dbReference type="Rhea" id="RHEA-COMP:17339"/>
        <dbReference type="Rhea" id="RHEA-COMP:17340"/>
        <dbReference type="ChEBI" id="CHEBI:33019"/>
        <dbReference type="ChEBI" id="CHEBI:61560"/>
        <dbReference type="ChEBI" id="CHEBI:173112"/>
        <dbReference type="EC" id="2.7.7.49"/>
    </reaction>
</comment>
<dbReference type="InterPro" id="IPR054722">
    <property type="entry name" value="PolX-like_BBD"/>
</dbReference>
<dbReference type="InterPro" id="IPR001878">
    <property type="entry name" value="Znf_CCHC"/>
</dbReference>
<dbReference type="EMBL" id="DF840928">
    <property type="protein sequence ID" value="GAT45199.1"/>
    <property type="molecule type" value="Genomic_DNA"/>
</dbReference>
<keyword evidence="7" id="KW-0479">Metal-binding</keyword>
<dbReference type="Pfam" id="PF22936">
    <property type="entry name" value="Pol_BBD"/>
    <property type="match status" value="1"/>
</dbReference>
<feature type="domain" description="Integrase catalytic" evidence="26">
    <location>
        <begin position="500"/>
        <end position="677"/>
    </location>
</feature>
<dbReference type="CDD" id="cd09272">
    <property type="entry name" value="RNase_HI_RT_Ty1"/>
    <property type="match status" value="1"/>
</dbReference>
<evidence type="ECO:0000256" key="5">
    <source>
        <dbReference type="ARBA" id="ARBA00022695"/>
    </source>
</evidence>
<evidence type="ECO:0000256" key="3">
    <source>
        <dbReference type="ARBA" id="ARBA00022612"/>
    </source>
</evidence>
<dbReference type="PROSITE" id="PS50994">
    <property type="entry name" value="INTEGRASE"/>
    <property type="match status" value="1"/>
</dbReference>
<evidence type="ECO:0000256" key="24">
    <source>
        <dbReference type="SAM" id="MobiDB-lite"/>
    </source>
</evidence>
<keyword evidence="15" id="KW-0229">DNA integration</keyword>
<dbReference type="PANTHER" id="PTHR42648:SF11">
    <property type="entry name" value="TRANSPOSON TY4-P GAG-POL POLYPROTEIN"/>
    <property type="match status" value="1"/>
</dbReference>
<feature type="region of interest" description="Disordered" evidence="24">
    <location>
        <begin position="249"/>
        <end position="290"/>
    </location>
</feature>
<evidence type="ECO:0000256" key="18">
    <source>
        <dbReference type="ARBA" id="ARBA00023113"/>
    </source>
</evidence>
<keyword evidence="5" id="KW-0548">Nucleotidyltransferase</keyword>
<evidence type="ECO:0000256" key="13">
    <source>
        <dbReference type="ARBA" id="ARBA00022842"/>
    </source>
</evidence>
<evidence type="ECO:0000256" key="11">
    <source>
        <dbReference type="ARBA" id="ARBA00022801"/>
    </source>
</evidence>
<dbReference type="InterPro" id="IPR013103">
    <property type="entry name" value="RVT_2"/>
</dbReference>
<comment type="catalytic activity">
    <reaction evidence="22">
        <text>DNA(n) + a 2'-deoxyribonucleoside 5'-triphosphate = DNA(n+1) + diphosphate</text>
        <dbReference type="Rhea" id="RHEA:22508"/>
        <dbReference type="Rhea" id="RHEA-COMP:17339"/>
        <dbReference type="Rhea" id="RHEA-COMP:17340"/>
        <dbReference type="ChEBI" id="CHEBI:33019"/>
        <dbReference type="ChEBI" id="CHEBI:61560"/>
        <dbReference type="ChEBI" id="CHEBI:173112"/>
        <dbReference type="EC" id="2.7.7.7"/>
    </reaction>
</comment>
<evidence type="ECO:0000256" key="15">
    <source>
        <dbReference type="ARBA" id="ARBA00022908"/>
    </source>
</evidence>
<keyword evidence="10" id="KW-0255">Endonuclease</keyword>
<dbReference type="SUPFAM" id="SSF56672">
    <property type="entry name" value="DNA/RNA polymerases"/>
    <property type="match status" value="1"/>
</dbReference>
<evidence type="ECO:0000256" key="2">
    <source>
        <dbReference type="ARBA" id="ARBA00022578"/>
    </source>
</evidence>
<evidence type="ECO:0000256" key="1">
    <source>
        <dbReference type="ARBA" id="ARBA00002180"/>
    </source>
</evidence>
<reference evidence="27" key="1">
    <citation type="submission" date="2014-09" db="EMBL/GenBank/DDBJ databases">
        <title>Genome sequence of the luminous mushroom Mycena chlorophos for searching fungal bioluminescence genes.</title>
        <authorList>
            <person name="Tanaka Y."/>
            <person name="Kasuga D."/>
            <person name="Oba Y."/>
            <person name="Hase S."/>
            <person name="Sato K."/>
            <person name="Oba Y."/>
            <person name="Sakakibara Y."/>
        </authorList>
    </citation>
    <scope>NUCLEOTIDE SEQUENCE</scope>
</reference>
<feature type="region of interest" description="Disordered" evidence="24">
    <location>
        <begin position="194"/>
        <end position="232"/>
    </location>
</feature>
<sequence length="1393" mass="155115">MAESILRTNVKHLENAAGFSTWETKLKDILTDNDNDEYVFGSKTKEPVVTDPANADEVKAQKDWQRAQVKALAIIRTRVGDTPMAYIRGAKTAKEAWDKLQSIYAPKGAITVIHLRRRLYSLRCGEEEPIEEHLRTLATLRADLEKYSVTFTEPEFSIIVLTSLPDSWDNWTGNFDLTKLDNSEDLIARIIQHAKQPGAKPESESSSTALPVFKGKPAFSHTHTHNNNNSRPGACFHCGRLSHRADECRGKQAGKSFSEKDKQRNFEFSSKKGGKPSGSKANLAKESSQQDVAFAAQSGHALSKDSWLLDSGASVHITNNKAIFSAYSALSSHTVVGIGAQNAEGEGSVRLRLTNGTRQSFITLKRVLYLPQSPHNLISLGKLHRAGYRLHFPHKSINVDIRNSQNQQLGICRNIGDVYALGNVTPIRPDQPAPPTSSETFLAFTANPPRTHDEWHRVFGHLSHAGMEDLIRHDMVKGLKLTGDVSHAQCDVCIQAKQHVEPFPQKAQREYSEIGDITFTDVCGPMNTTGIGGEHYFVTFTDGATRFKRVVSIKTKDEAEQQVLNHIEFVQTQHGKRCKAFRFDLGGEYISHAFRGKLAEKGIVVEPTAGYSPEQNGVSERLNRTIQERARAMLIAQDLPLFLWPAAVAYDVYIINRSPTRSLATHITPYEAFWKRKPDVSNMHEFGVKCWVLTQAQIHSKWQPRSKPFRFMGLTEEGRAWRYYTGQTRKILTSRNVIFAKNDGTYEEYVSPSQPSQLEGESTSGNSEPATAQPPTTGTPQIPLPPPPSTPDPSGADHKSVNHESANPDAQQQAPAEQPRQTRSSNSRTTAPGFWRTLNDPAKASLAQRHRVPADHDSDRVNVALDSEPVNFRQAISHARAEDWRKAMEAEIQQLKDLGTFSVVELPPGRRAIGNKWVYKNKPDADGNLARSKARIVILGNHAIPGTDYDPDQISSPVVRGETNRLLLALAAKYNLEFRTVDVKGAYLNGNLTEEIYTKQPEGFSDGTSRVWRLHKSIYGLPQSGRIWNERLNARFAEMGFRRLLTDRCVFVRRDDTGVVLVAVHVDDMSIFASNSGLVTQTEDALESAFQITRQGEAEQLLGMEIHRDRGAGTITISQTQYLNKIIAQHGMDSANTVHTPMDPDVHLHKLPLDESHPEIRPLYQSMVGGLMYAAITTRPDISFAVQHLSQFSSNPGPAHLTAVKRVYRYLRGTANLGIRYSAGDSDGINMHADFQESAALFTDADWANDLDDRKSISGYVSMLAGAAITWSSKKQGNVAQSTMEAEYGALSHATRETEWLIHSLAELGVQPPAPFPIFVDNRGAIDFTYNAGYHARSKHIDVKHHYIRDVVASNRATVHHCASADNRADIFTKPLNRERHDAQVRMLGMVRI</sequence>
<evidence type="ECO:0000313" key="28">
    <source>
        <dbReference type="Proteomes" id="UP000815677"/>
    </source>
</evidence>
<evidence type="ECO:0000259" key="26">
    <source>
        <dbReference type="PROSITE" id="PS50994"/>
    </source>
</evidence>
<evidence type="ECO:0000256" key="10">
    <source>
        <dbReference type="ARBA" id="ARBA00022759"/>
    </source>
</evidence>
<evidence type="ECO:0000256" key="8">
    <source>
        <dbReference type="ARBA" id="ARBA00022741"/>
    </source>
</evidence>
<keyword evidence="2" id="KW-0815">Transposition</keyword>
<feature type="compositionally biased region" description="Low complexity" evidence="24">
    <location>
        <begin position="769"/>
        <end position="781"/>
    </location>
</feature>
<dbReference type="InterPro" id="IPR012337">
    <property type="entry name" value="RNaseH-like_sf"/>
</dbReference>
<accession>A0ABQ0L206</accession>
<keyword evidence="11" id="KW-0378">Hydrolase</keyword>
<keyword evidence="16" id="KW-0695">RNA-directed DNA polymerase</keyword>
<feature type="region of interest" description="Disordered" evidence="24">
    <location>
        <begin position="748"/>
        <end position="839"/>
    </location>
</feature>
<keyword evidence="13" id="KW-0460">Magnesium</keyword>
<evidence type="ECO:0000256" key="7">
    <source>
        <dbReference type="ARBA" id="ARBA00022723"/>
    </source>
</evidence>
<feature type="domain" description="CCHC-type" evidence="25">
    <location>
        <begin position="235"/>
        <end position="249"/>
    </location>
</feature>
<dbReference type="Pfam" id="PF14223">
    <property type="entry name" value="Retrotran_gag_2"/>
    <property type="match status" value="1"/>
</dbReference>
<evidence type="ECO:0000256" key="14">
    <source>
        <dbReference type="ARBA" id="ARBA00022884"/>
    </source>
</evidence>
<keyword evidence="12" id="KW-0067">ATP-binding</keyword>
<organism evidence="27 28">
    <name type="scientific">Mycena chlorophos</name>
    <name type="common">Agaric fungus</name>
    <name type="synonym">Agaricus chlorophos</name>
    <dbReference type="NCBI Taxonomy" id="658473"/>
    <lineage>
        <taxon>Eukaryota</taxon>
        <taxon>Fungi</taxon>
        <taxon>Dikarya</taxon>
        <taxon>Basidiomycota</taxon>
        <taxon>Agaricomycotina</taxon>
        <taxon>Agaricomycetes</taxon>
        <taxon>Agaricomycetidae</taxon>
        <taxon>Agaricales</taxon>
        <taxon>Marasmiineae</taxon>
        <taxon>Mycenaceae</taxon>
        <taxon>Mycena</taxon>
    </lineage>
</organism>
<evidence type="ECO:0000256" key="20">
    <source>
        <dbReference type="ARBA" id="ARBA00023268"/>
    </source>
</evidence>
<keyword evidence="9" id="KW-0064">Aspartyl protease</keyword>
<evidence type="ECO:0000259" key="25">
    <source>
        <dbReference type="PROSITE" id="PS50158"/>
    </source>
</evidence>
<dbReference type="PROSITE" id="PS50158">
    <property type="entry name" value="ZF_CCHC"/>
    <property type="match status" value="1"/>
</dbReference>
<keyword evidence="4" id="KW-0645">Protease</keyword>
<evidence type="ECO:0000256" key="16">
    <source>
        <dbReference type="ARBA" id="ARBA00022918"/>
    </source>
</evidence>
<keyword evidence="19" id="KW-0233">DNA recombination</keyword>
<dbReference type="InterPro" id="IPR025724">
    <property type="entry name" value="GAG-pre-integrase_dom"/>
</dbReference>
<dbReference type="InterPro" id="IPR043502">
    <property type="entry name" value="DNA/RNA_pol_sf"/>
</dbReference>
<evidence type="ECO:0000256" key="21">
    <source>
        <dbReference type="ARBA" id="ARBA00048173"/>
    </source>
</evidence>
<evidence type="ECO:0000256" key="6">
    <source>
        <dbReference type="ARBA" id="ARBA00022722"/>
    </source>
</evidence>
<keyword evidence="20" id="KW-0511">Multifunctional enzyme</keyword>
<comment type="function">
    <text evidence="1">The aspartyl protease (PR) mediates the proteolytic cleavages of the Gag and Gag-Pol polyproteins after assembly of the VLP.</text>
</comment>
<keyword evidence="17" id="KW-0239">DNA-directed DNA polymerase</keyword>
<dbReference type="PANTHER" id="PTHR42648">
    <property type="entry name" value="TRANSPOSASE, PUTATIVE-RELATED"/>
    <property type="match status" value="1"/>
</dbReference>
<proteinExistence type="predicted"/>
<dbReference type="Gene3D" id="3.30.420.10">
    <property type="entry name" value="Ribonuclease H-like superfamily/Ribonuclease H"/>
    <property type="match status" value="1"/>
</dbReference>
<evidence type="ECO:0000256" key="23">
    <source>
        <dbReference type="PROSITE-ProRule" id="PRU00047"/>
    </source>
</evidence>
<protein>
    <submittedName>
        <fullName evidence="27">Polyprotein</fullName>
    </submittedName>
</protein>
<dbReference type="Pfam" id="PF13976">
    <property type="entry name" value="gag_pre-integrs"/>
    <property type="match status" value="1"/>
</dbReference>
<evidence type="ECO:0000313" key="27">
    <source>
        <dbReference type="EMBL" id="GAT45199.1"/>
    </source>
</evidence>
<dbReference type="InterPro" id="IPR039537">
    <property type="entry name" value="Retrotran_Ty1/copia-like"/>
</dbReference>
<keyword evidence="3" id="KW-1188">Viral release from host cell</keyword>
<evidence type="ECO:0000256" key="9">
    <source>
        <dbReference type="ARBA" id="ARBA00022750"/>
    </source>
</evidence>